<accession>A0A643FWN4</accession>
<sequence>MKLRTILAAVAALSAVGVASANTVTYNLDPTHTYPSFEADHLGGLSTWRGKFEKSSGVVTLDRAAKTGSVDIKIDPASVDFGNSKLNQHVKGPDMFNVEAFPEATYKGKFSKFNGDVPTEVDGVLTLHGVSKPVKLEIREFKCIQHPMLKREACGADAVGTFNRADFGIDYGVKMGFKPEVKLAIQVEGVKAD</sequence>
<dbReference type="PANTHER" id="PTHR34406">
    <property type="entry name" value="PROTEIN YCEI"/>
    <property type="match status" value="1"/>
</dbReference>
<dbReference type="Gene3D" id="2.40.128.110">
    <property type="entry name" value="Lipid/polyisoprenoid-binding, YceI-like"/>
    <property type="match status" value="1"/>
</dbReference>
<gene>
    <name evidence="2" type="ORF">F7R26_017360</name>
</gene>
<protein>
    <submittedName>
        <fullName evidence="2">Polyisoprenoid-binding protein</fullName>
    </submittedName>
</protein>
<dbReference type="GeneID" id="98402687"/>
<evidence type="ECO:0000313" key="3">
    <source>
        <dbReference type="Proteomes" id="UP000397656"/>
    </source>
</evidence>
<dbReference type="SUPFAM" id="SSF101874">
    <property type="entry name" value="YceI-like"/>
    <property type="match status" value="1"/>
</dbReference>
<dbReference type="SMART" id="SM00867">
    <property type="entry name" value="YceI"/>
    <property type="match status" value="1"/>
</dbReference>
<name>A0A643FWN4_9BURK</name>
<dbReference type="InterPro" id="IPR036761">
    <property type="entry name" value="TTHA0802/YceI-like_sf"/>
</dbReference>
<evidence type="ECO:0000313" key="2">
    <source>
        <dbReference type="EMBL" id="QOT75912.1"/>
    </source>
</evidence>
<feature type="domain" description="Lipid/polyisoprenoid-binding YceI-like" evidence="1">
    <location>
        <begin position="25"/>
        <end position="190"/>
    </location>
</feature>
<dbReference type="Proteomes" id="UP000397656">
    <property type="component" value="Chromosome 1"/>
</dbReference>
<dbReference type="PANTHER" id="PTHR34406:SF2">
    <property type="entry name" value="PERIPLASMIC PROTEIN"/>
    <property type="match status" value="1"/>
</dbReference>
<organism evidence="2 3">
    <name type="scientific">Cupriavidus basilensis</name>
    <dbReference type="NCBI Taxonomy" id="68895"/>
    <lineage>
        <taxon>Bacteria</taxon>
        <taxon>Pseudomonadati</taxon>
        <taxon>Pseudomonadota</taxon>
        <taxon>Betaproteobacteria</taxon>
        <taxon>Burkholderiales</taxon>
        <taxon>Burkholderiaceae</taxon>
        <taxon>Cupriavidus</taxon>
    </lineage>
</organism>
<evidence type="ECO:0000259" key="1">
    <source>
        <dbReference type="SMART" id="SM00867"/>
    </source>
</evidence>
<dbReference type="AlphaFoldDB" id="A0A643FWN4"/>
<reference evidence="2 3" key="1">
    <citation type="submission" date="2020-10" db="EMBL/GenBank/DDBJ databases">
        <title>Complete genome sequence of Cupriavidus basilensis CCUG 49340T.</title>
        <authorList>
            <person name="Salva-Serra F."/>
            <person name="Donoso R.A."/>
            <person name="Cho K.H."/>
            <person name="Yoo J.A."/>
            <person name="Lee K."/>
            <person name="Yoon S.-H."/>
            <person name="Perez-Pantoja D."/>
            <person name="Moore E.R.B."/>
        </authorList>
    </citation>
    <scope>NUCLEOTIDE SEQUENCE [LARGE SCALE GENOMIC DNA]</scope>
    <source>
        <strain evidence="3">CCUG 49340</strain>
    </source>
</reference>
<dbReference type="InterPro" id="IPR007372">
    <property type="entry name" value="Lipid/polyisoprenoid-bd_YceI"/>
</dbReference>
<dbReference type="Pfam" id="PF04264">
    <property type="entry name" value="YceI"/>
    <property type="match status" value="1"/>
</dbReference>
<dbReference type="RefSeq" id="WP_150985949.1">
    <property type="nucleotide sequence ID" value="NZ_CP062803.1"/>
</dbReference>
<dbReference type="EMBL" id="CP062803">
    <property type="protein sequence ID" value="QOT75912.1"/>
    <property type="molecule type" value="Genomic_DNA"/>
</dbReference>
<proteinExistence type="predicted"/>